<dbReference type="EMBL" id="QJKF01000003">
    <property type="protein sequence ID" value="PXX66898.1"/>
    <property type="molecule type" value="Genomic_DNA"/>
</dbReference>
<evidence type="ECO:0000313" key="3">
    <source>
        <dbReference type="Proteomes" id="UP000247569"/>
    </source>
</evidence>
<sequence>MAEYYKGRRISTREEDGLPPLTEEEIAETLATVAEFNARRNAVPPEKRIHLSSRFGDDDFNDEDVPRNPDGSRKDRNPTQEGD</sequence>
<name>A0A318K8R7_9NOCA</name>
<evidence type="ECO:0000256" key="1">
    <source>
        <dbReference type="SAM" id="MobiDB-lite"/>
    </source>
</evidence>
<protein>
    <submittedName>
        <fullName evidence="2">Uncharacterized protein</fullName>
    </submittedName>
</protein>
<gene>
    <name evidence="2" type="ORF">DFR70_103653</name>
</gene>
<comment type="caution">
    <text evidence="2">The sequence shown here is derived from an EMBL/GenBank/DDBJ whole genome shotgun (WGS) entry which is preliminary data.</text>
</comment>
<proteinExistence type="predicted"/>
<feature type="region of interest" description="Disordered" evidence="1">
    <location>
        <begin position="1"/>
        <end position="20"/>
    </location>
</feature>
<accession>A0A318K8R7</accession>
<dbReference type="Proteomes" id="UP000247569">
    <property type="component" value="Unassembled WGS sequence"/>
</dbReference>
<keyword evidence="3" id="KW-1185">Reference proteome</keyword>
<organism evidence="2 3">
    <name type="scientific">Nocardia tenerifensis</name>
    <dbReference type="NCBI Taxonomy" id="228006"/>
    <lineage>
        <taxon>Bacteria</taxon>
        <taxon>Bacillati</taxon>
        <taxon>Actinomycetota</taxon>
        <taxon>Actinomycetes</taxon>
        <taxon>Mycobacteriales</taxon>
        <taxon>Nocardiaceae</taxon>
        <taxon>Nocardia</taxon>
    </lineage>
</organism>
<feature type="compositionally biased region" description="Basic and acidic residues" evidence="1">
    <location>
        <begin position="64"/>
        <end position="83"/>
    </location>
</feature>
<feature type="region of interest" description="Disordered" evidence="1">
    <location>
        <begin position="42"/>
        <end position="83"/>
    </location>
</feature>
<evidence type="ECO:0000313" key="2">
    <source>
        <dbReference type="EMBL" id="PXX66898.1"/>
    </source>
</evidence>
<dbReference type="OrthoDB" id="4560597at2"/>
<dbReference type="AlphaFoldDB" id="A0A318K8R7"/>
<dbReference type="RefSeq" id="WP_040730697.1">
    <property type="nucleotide sequence ID" value="NZ_QJKF01000003.1"/>
</dbReference>
<reference evidence="2 3" key="1">
    <citation type="submission" date="2018-05" db="EMBL/GenBank/DDBJ databases">
        <title>Genomic Encyclopedia of Type Strains, Phase IV (KMG-IV): sequencing the most valuable type-strain genomes for metagenomic binning, comparative biology and taxonomic classification.</title>
        <authorList>
            <person name="Goeker M."/>
        </authorList>
    </citation>
    <scope>NUCLEOTIDE SEQUENCE [LARGE SCALE GENOMIC DNA]</scope>
    <source>
        <strain evidence="2 3">DSM 44704</strain>
    </source>
</reference>